<feature type="transmembrane region" description="Helical" evidence="6">
    <location>
        <begin position="89"/>
        <end position="113"/>
    </location>
</feature>
<organism evidence="8">
    <name type="scientific">Chaetoceros debilis</name>
    <dbReference type="NCBI Taxonomy" id="122233"/>
    <lineage>
        <taxon>Eukaryota</taxon>
        <taxon>Sar</taxon>
        <taxon>Stramenopiles</taxon>
        <taxon>Ochrophyta</taxon>
        <taxon>Bacillariophyta</taxon>
        <taxon>Coscinodiscophyceae</taxon>
        <taxon>Chaetocerotophycidae</taxon>
        <taxon>Chaetocerotales</taxon>
        <taxon>Chaetocerotaceae</taxon>
        <taxon>Chaetoceros</taxon>
    </lineage>
</organism>
<feature type="compositionally biased region" description="Polar residues" evidence="5">
    <location>
        <begin position="35"/>
        <end position="46"/>
    </location>
</feature>
<evidence type="ECO:0000256" key="3">
    <source>
        <dbReference type="ARBA" id="ARBA00022989"/>
    </source>
</evidence>
<feature type="compositionally biased region" description="Basic residues" evidence="5">
    <location>
        <begin position="461"/>
        <end position="479"/>
    </location>
</feature>
<dbReference type="InterPro" id="IPR050186">
    <property type="entry name" value="TPT_transporter"/>
</dbReference>
<evidence type="ECO:0000256" key="1">
    <source>
        <dbReference type="ARBA" id="ARBA00004141"/>
    </source>
</evidence>
<proteinExistence type="predicted"/>
<evidence type="ECO:0000256" key="5">
    <source>
        <dbReference type="SAM" id="MobiDB-lite"/>
    </source>
</evidence>
<feature type="compositionally biased region" description="Polar residues" evidence="5">
    <location>
        <begin position="446"/>
        <end position="457"/>
    </location>
</feature>
<keyword evidence="3 6" id="KW-1133">Transmembrane helix</keyword>
<feature type="compositionally biased region" description="Polar residues" evidence="5">
    <location>
        <begin position="483"/>
        <end position="500"/>
    </location>
</feature>
<evidence type="ECO:0000259" key="7">
    <source>
        <dbReference type="Pfam" id="PF03151"/>
    </source>
</evidence>
<dbReference type="PANTHER" id="PTHR11132">
    <property type="entry name" value="SOLUTE CARRIER FAMILY 35"/>
    <property type="match status" value="1"/>
</dbReference>
<comment type="subcellular location">
    <subcellularLocation>
        <location evidence="1">Membrane</location>
        <topology evidence="1">Multi-pass membrane protein</topology>
    </subcellularLocation>
</comment>
<dbReference type="GO" id="GO:0016020">
    <property type="term" value="C:membrane"/>
    <property type="evidence" value="ECO:0007669"/>
    <property type="project" value="UniProtKB-SubCell"/>
</dbReference>
<name>A0A7S3V6R8_9STRA</name>
<feature type="region of interest" description="Disordered" evidence="5">
    <location>
        <begin position="1"/>
        <end position="46"/>
    </location>
</feature>
<feature type="transmembrane region" description="Helical" evidence="6">
    <location>
        <begin position="323"/>
        <end position="345"/>
    </location>
</feature>
<protein>
    <recommendedName>
        <fullName evidence="7">Sugar phosphate transporter domain-containing protein</fullName>
    </recommendedName>
</protein>
<feature type="transmembrane region" description="Helical" evidence="6">
    <location>
        <begin position="254"/>
        <end position="274"/>
    </location>
</feature>
<gene>
    <name evidence="8" type="ORF">CDEB00056_LOCUS5374</name>
</gene>
<dbReference type="EMBL" id="HBIO01007223">
    <property type="protein sequence ID" value="CAE0460533.1"/>
    <property type="molecule type" value="Transcribed_RNA"/>
</dbReference>
<dbReference type="InterPro" id="IPR004853">
    <property type="entry name" value="Sugar_P_trans_dom"/>
</dbReference>
<feature type="transmembrane region" description="Helical" evidence="6">
    <location>
        <begin position="134"/>
        <end position="157"/>
    </location>
</feature>
<feature type="transmembrane region" description="Helical" evidence="6">
    <location>
        <begin position="214"/>
        <end position="233"/>
    </location>
</feature>
<accession>A0A7S3V6R8</accession>
<dbReference type="AlphaFoldDB" id="A0A7S3V6R8"/>
<evidence type="ECO:0000256" key="2">
    <source>
        <dbReference type="ARBA" id="ARBA00022692"/>
    </source>
</evidence>
<keyword evidence="2 6" id="KW-0812">Transmembrane</keyword>
<dbReference type="Pfam" id="PF03151">
    <property type="entry name" value="TPT"/>
    <property type="match status" value="1"/>
</dbReference>
<feature type="domain" description="Sugar phosphate transporter" evidence="7">
    <location>
        <begin position="67"/>
        <end position="366"/>
    </location>
</feature>
<feature type="transmembrane region" description="Helical" evidence="6">
    <location>
        <begin position="294"/>
        <end position="316"/>
    </location>
</feature>
<feature type="transmembrane region" description="Helical" evidence="6">
    <location>
        <begin position="351"/>
        <end position="368"/>
    </location>
</feature>
<evidence type="ECO:0000313" key="8">
    <source>
        <dbReference type="EMBL" id="CAE0460533.1"/>
    </source>
</evidence>
<keyword evidence="4 6" id="KW-0472">Membrane</keyword>
<evidence type="ECO:0000256" key="4">
    <source>
        <dbReference type="ARBA" id="ARBA00023136"/>
    </source>
</evidence>
<reference evidence="8" key="1">
    <citation type="submission" date="2021-01" db="EMBL/GenBank/DDBJ databases">
        <authorList>
            <person name="Corre E."/>
            <person name="Pelletier E."/>
            <person name="Niang G."/>
            <person name="Scheremetjew M."/>
            <person name="Finn R."/>
            <person name="Kale V."/>
            <person name="Holt S."/>
            <person name="Cochrane G."/>
            <person name="Meng A."/>
            <person name="Brown T."/>
            <person name="Cohen L."/>
        </authorList>
    </citation>
    <scope>NUCLEOTIDE SEQUENCE</scope>
    <source>
        <strain evidence="8">MM31A-1</strain>
    </source>
</reference>
<feature type="region of interest" description="Disordered" evidence="5">
    <location>
        <begin position="428"/>
        <end position="500"/>
    </location>
</feature>
<evidence type="ECO:0000256" key="6">
    <source>
        <dbReference type="SAM" id="Phobius"/>
    </source>
</evidence>
<sequence>MSPRRKRQASELERQHKGTLLSESEHDHCDENNDPPASSLSESNGNDVSHDPLLSFYREHCIYLLPMLGWFFFSGCLSLYNKVIFGQDYYHFPCPLILTSMHFACQWVFSYALTSAFPDRLGGDQVKNMPWDDFLNIAIPCGLVTAIDVGLSNLALVRITMTFYTMVKSSSPIFVVISAYIFGIEKITPALIATVLIISAGELLTVMGEVDFDLIGFFLVLAATVMSGMRWTVVQLKLQSHDPPIKSSIAIMRILSPLMFLSMVMLSVIFEQPWNKLGKSSGTDYFSTFENSMHTIGLGLIGGVVAICMLLCEFYLIMQSSAIVLMIGGVLKELTTIFLGVSFLHDELNRINSFGCAVVFSGVALYKVSLQRSKAQKEYDTCDTSAYLDYLNEVDGDSGDDNYQMNTNMNALEIENIAPLENVLSDQFRYSDDGSNNSDDDEIALRSNNSFGSSGTLSKDRRTKKNRNPKSKSSSKTRRMHDTNGNGAPTTPDSTELQII</sequence>
<feature type="transmembrane region" description="Helical" evidence="6">
    <location>
        <begin position="62"/>
        <end position="83"/>
    </location>
</feature>